<dbReference type="InterPro" id="IPR003959">
    <property type="entry name" value="ATPase_AAA_core"/>
</dbReference>
<dbReference type="CDD" id="cd00267">
    <property type="entry name" value="ABC_ATPase"/>
    <property type="match status" value="1"/>
</dbReference>
<evidence type="ECO:0000259" key="1">
    <source>
        <dbReference type="Pfam" id="PF13304"/>
    </source>
</evidence>
<name>A0A7T4C3T5_AERCA</name>
<dbReference type="Gene3D" id="3.40.50.300">
    <property type="entry name" value="P-loop containing nucleotide triphosphate hydrolases"/>
    <property type="match status" value="1"/>
</dbReference>
<dbReference type="InterPro" id="IPR051396">
    <property type="entry name" value="Bact_Antivir_Def_Nuclease"/>
</dbReference>
<dbReference type="GO" id="GO:0016887">
    <property type="term" value="F:ATP hydrolysis activity"/>
    <property type="evidence" value="ECO:0007669"/>
    <property type="project" value="InterPro"/>
</dbReference>
<dbReference type="GO" id="GO:0005524">
    <property type="term" value="F:ATP binding"/>
    <property type="evidence" value="ECO:0007669"/>
    <property type="project" value="InterPro"/>
</dbReference>
<dbReference type="SUPFAM" id="SSF52540">
    <property type="entry name" value="P-loop containing nucleoside triphosphate hydrolases"/>
    <property type="match status" value="1"/>
</dbReference>
<evidence type="ECO:0000313" key="2">
    <source>
        <dbReference type="EMBL" id="QQA61412.1"/>
    </source>
</evidence>
<dbReference type="AlphaFoldDB" id="A0A7T4C3T5"/>
<dbReference type="RefSeq" id="WP_082189141.1">
    <property type="nucleotide sequence ID" value="NZ_CAWMSG010000001.1"/>
</dbReference>
<dbReference type="InterPro" id="IPR027417">
    <property type="entry name" value="P-loop_NTPase"/>
</dbReference>
<protein>
    <submittedName>
        <fullName evidence="2">AAA family ATPase</fullName>
    </submittedName>
</protein>
<dbReference type="EMBL" id="CP065937">
    <property type="protein sequence ID" value="QQA61412.1"/>
    <property type="molecule type" value="Genomic_DNA"/>
</dbReference>
<dbReference type="Pfam" id="PF13304">
    <property type="entry name" value="AAA_21"/>
    <property type="match status" value="1"/>
</dbReference>
<gene>
    <name evidence="2" type="ORF">JC965_02405</name>
</gene>
<reference evidence="2" key="1">
    <citation type="submission" date="2020-12" db="EMBL/GenBank/DDBJ databases">
        <title>GES Beta-lactamases isolated from hospital effluents in Brazil.</title>
        <authorList>
            <person name="Conte D."/>
            <person name="Mesa D."/>
            <person name="Palmeiro J.K."/>
            <person name="Dalla-Costa L.M."/>
        </authorList>
    </citation>
    <scope>NUCLEOTIDE SEQUENCE [LARGE SCALE GENOMIC DNA]</scope>
    <source>
        <strain evidence="2">Aero21</strain>
    </source>
</reference>
<organism evidence="2">
    <name type="scientific">Aeromonas caviae</name>
    <name type="common">Aeromonas punctata</name>
    <dbReference type="NCBI Taxonomy" id="648"/>
    <lineage>
        <taxon>Bacteria</taxon>
        <taxon>Pseudomonadati</taxon>
        <taxon>Pseudomonadota</taxon>
        <taxon>Gammaproteobacteria</taxon>
        <taxon>Aeromonadales</taxon>
        <taxon>Aeromonadaceae</taxon>
        <taxon>Aeromonas</taxon>
    </lineage>
</organism>
<feature type="domain" description="ATPase AAA-type core" evidence="1">
    <location>
        <begin position="44"/>
        <end position="338"/>
    </location>
</feature>
<dbReference type="PANTHER" id="PTHR43581">
    <property type="entry name" value="ATP/GTP PHOSPHATASE"/>
    <property type="match status" value="1"/>
</dbReference>
<dbReference type="PANTHER" id="PTHR43581:SF2">
    <property type="entry name" value="EXCINUCLEASE ATPASE SUBUNIT"/>
    <property type="match status" value="1"/>
</dbReference>
<proteinExistence type="predicted"/>
<sequence>MSTSKIKNISSIPIAKFENYIKKIRFPNYKGIEPNSVLTLDFPFTVIVGTNGCGKTSILQALYGCPHGKSTSEHWFSTTLDPIIESTDGPPRFIYEYQPKGLTRSIEAIKTWRKREGNPDYWEPARPRIADNMERFPESLNAKEQLHASKDRWNQVRKDVTYISFKAKLSAFDKYMNFGFLTKTKTIKTKQDFIRRRTATLDKAFKSIDLDVSYNSRKSTRKFEIDSSTLAICSKILGKNYAKAVLIEHNYFNNSGISIKFTNGNGNYSEAVAGSGEVVIFDIVHTIKNAPPQSLILLDEPEVSLHPGAQLELRNFIFDEIIKHKHQVVITTHSPSFVQDLPSQAIKLMVPATSSNHFSIINSATPEQAFIKLGSFTQGKRTIIVEDVLAQFLVEKAIKQIAPDLLQNTEIKPYAGGGEKIKQDIICVLCEGDISNVSVLLDGDQKIHKDLIDQSNIPQSQNNSLKKIFSEYVGVTIKLPLNGGNDPCSSENIVTIRKAFDVYNKNFFFFNRKTPEELLLEIFQNDPDVLAVSDINDHKEKFKKISINAIGDDKSSNILHEQRRLINKISGGEELWVDFVNVVQQIMSNS</sequence>
<accession>A0A7T4C3T5</accession>